<dbReference type="PANTHER" id="PTHR12064">
    <property type="entry name" value="METAL TRANSPORTER CNNM"/>
    <property type="match status" value="1"/>
</dbReference>
<dbReference type="GO" id="GO:0016020">
    <property type="term" value="C:membrane"/>
    <property type="evidence" value="ECO:0007669"/>
    <property type="project" value="UniProtKB-UniRule"/>
</dbReference>
<evidence type="ECO:0000259" key="5">
    <source>
        <dbReference type="PROSITE" id="PS51846"/>
    </source>
</evidence>
<reference evidence="6 7" key="1">
    <citation type="journal article" date="2018" name="Microb. Genom.">
        <title>Expanding an expanded genome: long-read sequencing of Trypanosoma cruzi.</title>
        <authorList>
            <person name="Berna L."/>
            <person name="Rodriguez M."/>
            <person name="Chiribao M.L."/>
            <person name="Parodi-Talice A."/>
            <person name="Pita S."/>
            <person name="Rijo G."/>
            <person name="Alvarez-Valin F."/>
            <person name="Robello C."/>
        </authorList>
    </citation>
    <scope>NUCLEOTIDE SEQUENCE [LARGE SCALE GENOMIC DNA]</scope>
    <source>
        <strain evidence="6 7">Dm28c</strain>
    </source>
</reference>
<dbReference type="VEuPathDB" id="TriTrypDB:TcCL_NonESM01802"/>
<dbReference type="InterPro" id="IPR046342">
    <property type="entry name" value="CBS_dom_sf"/>
</dbReference>
<keyword evidence="2 4" id="KW-0472">Membrane</keyword>
<dbReference type="PROSITE" id="PS51846">
    <property type="entry name" value="CNNM"/>
    <property type="match status" value="1"/>
</dbReference>
<dbReference type="GO" id="GO:0030026">
    <property type="term" value="P:intracellular manganese ion homeostasis"/>
    <property type="evidence" value="ECO:0007669"/>
    <property type="project" value="TreeGrafter"/>
</dbReference>
<gene>
    <name evidence="6" type="ORF">C4B63_20g136</name>
</gene>
<proteinExistence type="predicted"/>
<dbReference type="PANTHER" id="PTHR12064:SF97">
    <property type="entry name" value="METAL TRANSPORTER CNNM-5"/>
    <property type="match status" value="1"/>
</dbReference>
<dbReference type="SUPFAM" id="SSF54631">
    <property type="entry name" value="CBS-domain pair"/>
    <property type="match status" value="1"/>
</dbReference>
<organism evidence="6 7">
    <name type="scientific">Trypanosoma cruzi</name>
    <dbReference type="NCBI Taxonomy" id="5693"/>
    <lineage>
        <taxon>Eukaryota</taxon>
        <taxon>Discoba</taxon>
        <taxon>Euglenozoa</taxon>
        <taxon>Kinetoplastea</taxon>
        <taxon>Metakinetoplastina</taxon>
        <taxon>Trypanosomatida</taxon>
        <taxon>Trypanosomatidae</taxon>
        <taxon>Trypanosoma</taxon>
        <taxon>Schizotrypanum</taxon>
    </lineage>
</organism>
<feature type="compositionally biased region" description="Low complexity" evidence="3">
    <location>
        <begin position="405"/>
        <end position="417"/>
    </location>
</feature>
<dbReference type="VEuPathDB" id="TriTrypDB:TcCLB.511541.9"/>
<dbReference type="InterPro" id="IPR002550">
    <property type="entry name" value="CNNM"/>
</dbReference>
<dbReference type="AlphaFoldDB" id="A0A2V2VI13"/>
<dbReference type="VEuPathDB" id="TriTrypDB:TcG_00091"/>
<feature type="transmembrane region" description="Helical" evidence="4">
    <location>
        <begin position="100"/>
        <end position="118"/>
    </location>
</feature>
<dbReference type="GO" id="GO:0005737">
    <property type="term" value="C:cytoplasm"/>
    <property type="evidence" value="ECO:0007669"/>
    <property type="project" value="TreeGrafter"/>
</dbReference>
<dbReference type="VEuPathDB" id="TriTrypDB:C3747_68g111"/>
<accession>A0A2V2VI13</accession>
<evidence type="ECO:0000256" key="3">
    <source>
        <dbReference type="SAM" id="MobiDB-lite"/>
    </source>
</evidence>
<feature type="region of interest" description="Disordered" evidence="3">
    <location>
        <begin position="399"/>
        <end position="451"/>
    </location>
</feature>
<dbReference type="VEuPathDB" id="TriTrypDB:TcCLB.511539.18"/>
<protein>
    <recommendedName>
        <fullName evidence="5">CNNM transmembrane domain-containing protein</fullName>
    </recommendedName>
</protein>
<feature type="transmembrane region" description="Helical" evidence="4">
    <location>
        <begin position="73"/>
        <end position="94"/>
    </location>
</feature>
<feature type="compositionally biased region" description="Polar residues" evidence="3">
    <location>
        <begin position="421"/>
        <end position="437"/>
    </location>
</feature>
<dbReference type="VEuPathDB" id="TriTrypDB:TcYC6_0050410"/>
<dbReference type="VEuPathDB" id="TriTrypDB:TCDM_02642"/>
<evidence type="ECO:0000256" key="1">
    <source>
        <dbReference type="ARBA" id="ARBA00022737"/>
    </source>
</evidence>
<sequence>MTNSTFFGLHIDVSGEVLGGIIVVLTIIGGLASGLLLCLFSLDKKRLNALIQVGNTKDARRARRVMMLLHKSNWLLVTLLLVEDLVVEMMPLVFDTFLNSVAAIFVSVGIILVFAEIIPQALFVRFALQISAALTYGVLFVMCLTSPLTWSIGKLLDFFVGDKESFFLGRCELLELIRLQEEMRSEKRVRNMSSLAVEDASALEDQDQDFSPVESSIMLGALSMSENTAGDVLKRGIASVYSLQCGACLTKEITEDIFSRGLQFVLVYNDPNDPTNVTSVLETKVLILLIYCQGNDSVSLGELPLHPLPRFPETTLCSELFEALQHMVIQVVAISDVRGRVIGVLTMQDIVEFVHKTSFQAEMDPRAKVPFQIMVHSWKRLCGVRGDYVASGRYNLTVGGGRGGRTPSTSSSRCSTPLLQRPTSRQDMLQSNFTQIKVSDENKQSDEKRTK</sequence>
<evidence type="ECO:0000313" key="6">
    <source>
        <dbReference type="EMBL" id="PWU95951.1"/>
    </source>
</evidence>
<dbReference type="InterPro" id="IPR045095">
    <property type="entry name" value="ACDP"/>
</dbReference>
<feature type="compositionally biased region" description="Basic and acidic residues" evidence="3">
    <location>
        <begin position="438"/>
        <end position="451"/>
    </location>
</feature>
<dbReference type="VEuPathDB" id="TriTrypDB:C4B63_20g136"/>
<evidence type="ECO:0000256" key="2">
    <source>
        <dbReference type="PROSITE-ProRule" id="PRU01193"/>
    </source>
</evidence>
<evidence type="ECO:0000256" key="4">
    <source>
        <dbReference type="SAM" id="Phobius"/>
    </source>
</evidence>
<keyword evidence="2 4" id="KW-1133">Transmembrane helix</keyword>
<dbReference type="VEuPathDB" id="TriTrypDB:BCY84_01562"/>
<feature type="domain" description="CNNM transmembrane" evidence="5">
    <location>
        <begin position="11"/>
        <end position="192"/>
    </location>
</feature>
<dbReference type="VEuPathDB" id="TriTrypDB:TcCLB.508707.300"/>
<feature type="transmembrane region" description="Helical" evidence="4">
    <location>
        <begin position="130"/>
        <end position="150"/>
    </location>
</feature>
<evidence type="ECO:0000313" key="7">
    <source>
        <dbReference type="Proteomes" id="UP000246121"/>
    </source>
</evidence>
<dbReference type="VEuPathDB" id="TriTrypDB:TCSYLVIO_005285"/>
<dbReference type="EMBL" id="PRFA01000020">
    <property type="protein sequence ID" value="PWU95951.1"/>
    <property type="molecule type" value="Genomic_DNA"/>
</dbReference>
<dbReference type="VEuPathDB" id="TriTrypDB:TcBrA4_0036410"/>
<dbReference type="OrthoDB" id="5353557at2759"/>
<dbReference type="VEuPathDB" id="TriTrypDB:ECC02_003949"/>
<dbReference type="GO" id="GO:0010960">
    <property type="term" value="P:magnesium ion homeostasis"/>
    <property type="evidence" value="ECO:0007669"/>
    <property type="project" value="InterPro"/>
</dbReference>
<dbReference type="Gene3D" id="3.10.580.10">
    <property type="entry name" value="CBS-domain"/>
    <property type="match status" value="1"/>
</dbReference>
<name>A0A2V2VI13_TRYCR</name>
<keyword evidence="1" id="KW-0677">Repeat</keyword>
<dbReference type="Pfam" id="PF01595">
    <property type="entry name" value="CNNM"/>
    <property type="match status" value="1"/>
</dbReference>
<feature type="transmembrane region" description="Helical" evidence="4">
    <location>
        <begin position="20"/>
        <end position="42"/>
    </location>
</feature>
<dbReference type="VEuPathDB" id="TriTrypDB:Tc_MARK_2775"/>
<dbReference type="Proteomes" id="UP000246121">
    <property type="component" value="Unassembled WGS sequence"/>
</dbReference>
<keyword evidence="2 4" id="KW-0812">Transmembrane</keyword>
<comment type="caution">
    <text evidence="6">The sequence shown here is derived from an EMBL/GenBank/DDBJ whole genome shotgun (WGS) entry which is preliminary data.</text>
</comment>